<evidence type="ECO:0000313" key="1">
    <source>
        <dbReference type="EMBL" id="KAF3953053.1"/>
    </source>
</evidence>
<sequence length="84" mass="9843">MTSASLLLHSRTDFNLFCSSEKKKIEKEAKERETLFSSAAVKKEYRFPVPDKDIGTFAIRELKDKDIGTFVIRELKEEREGFRR</sequence>
<name>A0A8J4V965_9ROSI</name>
<comment type="caution">
    <text evidence="1">The sequence shown here is derived from an EMBL/GenBank/DDBJ whole genome shotgun (WGS) entry which is preliminary data.</text>
</comment>
<reference evidence="1" key="1">
    <citation type="submission" date="2020-03" db="EMBL/GenBank/DDBJ databases">
        <title>Castanea mollissima Vanexum genome sequencing.</title>
        <authorList>
            <person name="Staton M."/>
        </authorList>
    </citation>
    <scope>NUCLEOTIDE SEQUENCE</scope>
    <source>
        <tissue evidence="1">Leaf</tissue>
    </source>
</reference>
<organism evidence="1 2">
    <name type="scientific">Castanea mollissima</name>
    <name type="common">Chinese chestnut</name>
    <dbReference type="NCBI Taxonomy" id="60419"/>
    <lineage>
        <taxon>Eukaryota</taxon>
        <taxon>Viridiplantae</taxon>
        <taxon>Streptophyta</taxon>
        <taxon>Embryophyta</taxon>
        <taxon>Tracheophyta</taxon>
        <taxon>Spermatophyta</taxon>
        <taxon>Magnoliopsida</taxon>
        <taxon>eudicotyledons</taxon>
        <taxon>Gunneridae</taxon>
        <taxon>Pentapetalae</taxon>
        <taxon>rosids</taxon>
        <taxon>fabids</taxon>
        <taxon>Fagales</taxon>
        <taxon>Fagaceae</taxon>
        <taxon>Castanea</taxon>
    </lineage>
</organism>
<dbReference type="Proteomes" id="UP000737018">
    <property type="component" value="Unassembled WGS sequence"/>
</dbReference>
<protein>
    <submittedName>
        <fullName evidence="1">Uncharacterized protein</fullName>
    </submittedName>
</protein>
<dbReference type="AlphaFoldDB" id="A0A8J4V965"/>
<keyword evidence="2" id="KW-1185">Reference proteome</keyword>
<proteinExistence type="predicted"/>
<dbReference type="EMBL" id="JRKL02004240">
    <property type="protein sequence ID" value="KAF3953053.1"/>
    <property type="molecule type" value="Genomic_DNA"/>
</dbReference>
<gene>
    <name evidence="1" type="ORF">CMV_021458</name>
</gene>
<accession>A0A8J4V965</accession>
<evidence type="ECO:0000313" key="2">
    <source>
        <dbReference type="Proteomes" id="UP000737018"/>
    </source>
</evidence>